<organism evidence="3 4">
    <name type="scientific">Polysphondylium violaceum</name>
    <dbReference type="NCBI Taxonomy" id="133409"/>
    <lineage>
        <taxon>Eukaryota</taxon>
        <taxon>Amoebozoa</taxon>
        <taxon>Evosea</taxon>
        <taxon>Eumycetozoa</taxon>
        <taxon>Dictyostelia</taxon>
        <taxon>Dictyosteliales</taxon>
        <taxon>Dictyosteliaceae</taxon>
        <taxon>Polysphondylium</taxon>
    </lineage>
</organism>
<keyword evidence="1" id="KW-0812">Transmembrane</keyword>
<gene>
    <name evidence="3" type="ORF">CYY_009697</name>
</gene>
<dbReference type="Proteomes" id="UP000695562">
    <property type="component" value="Unassembled WGS sequence"/>
</dbReference>
<keyword evidence="1" id="KW-0472">Membrane</keyword>
<dbReference type="EMBL" id="AJWJ01000781">
    <property type="protein sequence ID" value="KAF2068985.1"/>
    <property type="molecule type" value="Genomic_DNA"/>
</dbReference>
<keyword evidence="1" id="KW-1133">Transmembrane helix</keyword>
<feature type="signal peptide" evidence="2">
    <location>
        <begin position="1"/>
        <end position="20"/>
    </location>
</feature>
<dbReference type="AlphaFoldDB" id="A0A8J4UVS6"/>
<name>A0A8J4UVS6_9MYCE</name>
<evidence type="ECO:0000313" key="4">
    <source>
        <dbReference type="Proteomes" id="UP000695562"/>
    </source>
</evidence>
<comment type="caution">
    <text evidence="3">The sequence shown here is derived from an EMBL/GenBank/DDBJ whole genome shotgun (WGS) entry which is preliminary data.</text>
</comment>
<evidence type="ECO:0000256" key="1">
    <source>
        <dbReference type="SAM" id="Phobius"/>
    </source>
</evidence>
<feature type="transmembrane region" description="Helical" evidence="1">
    <location>
        <begin position="146"/>
        <end position="163"/>
    </location>
</feature>
<keyword evidence="2" id="KW-0732">Signal</keyword>
<protein>
    <submittedName>
        <fullName evidence="3">Uncharacterized protein</fullName>
    </submittedName>
</protein>
<accession>A0A8J4UVS6</accession>
<reference evidence="3" key="1">
    <citation type="submission" date="2020-01" db="EMBL/GenBank/DDBJ databases">
        <title>Development of genomics and gene disruption for Polysphondylium violaceum indicates a role for the polyketide synthase stlB in stalk morphogenesis.</title>
        <authorList>
            <person name="Narita B."/>
            <person name="Kawabe Y."/>
            <person name="Kin K."/>
            <person name="Saito T."/>
            <person name="Gibbs R."/>
            <person name="Kuspa A."/>
            <person name="Muzny D."/>
            <person name="Queller D."/>
            <person name="Richards S."/>
            <person name="Strassman J."/>
            <person name="Sucgang R."/>
            <person name="Worley K."/>
            <person name="Schaap P."/>
        </authorList>
    </citation>
    <scope>NUCLEOTIDE SEQUENCE</scope>
    <source>
        <strain evidence="3">QSvi11</strain>
    </source>
</reference>
<feature type="chain" id="PRO_5035203339" evidence="2">
    <location>
        <begin position="21"/>
        <end position="164"/>
    </location>
</feature>
<sequence>MKIYLFILFFTLFFIQYAFSDGGVTVGYNTCSGACSNCPGDVIKNEKSMTDFKIPSYPETVKLLDVTLSYHEGNKTIFRSGGFWGTNEYIAYPINDKDSLDDYGNAQCTKFDGSRNKDNTCYGLIFCNSKSSESSGKGTGNNSSKTTISLVAILLLSLSALLFI</sequence>
<keyword evidence="4" id="KW-1185">Reference proteome</keyword>
<evidence type="ECO:0000256" key="2">
    <source>
        <dbReference type="SAM" id="SignalP"/>
    </source>
</evidence>
<proteinExistence type="predicted"/>
<evidence type="ECO:0000313" key="3">
    <source>
        <dbReference type="EMBL" id="KAF2068985.1"/>
    </source>
</evidence>